<evidence type="ECO:0008006" key="3">
    <source>
        <dbReference type="Google" id="ProtNLM"/>
    </source>
</evidence>
<name>D2RG65_ARCPA</name>
<protein>
    <recommendedName>
        <fullName evidence="3">Plasmid stabilization system</fullName>
    </recommendedName>
</protein>
<reference evidence="1 2" key="1">
    <citation type="journal article" date="2010" name="Stand. Genomic Sci.">
        <title>Complete genome sequence of Archaeoglobus profundus type strain (AV18).</title>
        <authorList>
            <person name="von Jan M."/>
            <person name="Lapidus A."/>
            <person name="Del Rio T.G."/>
            <person name="Copeland A."/>
            <person name="Tice H."/>
            <person name="Cheng J.F."/>
            <person name="Lucas S."/>
            <person name="Chen F."/>
            <person name="Nolan M."/>
            <person name="Goodwin L."/>
            <person name="Han C."/>
            <person name="Pitluck S."/>
            <person name="Liolios K."/>
            <person name="Ivanova N."/>
            <person name="Mavromatis K."/>
            <person name="Ovchinnikova G."/>
            <person name="Chertkov O."/>
            <person name="Pati A."/>
            <person name="Chen A."/>
            <person name="Palaniappan K."/>
            <person name="Land M."/>
            <person name="Hauser L."/>
            <person name="Chang Y.J."/>
            <person name="Jeffries C.D."/>
            <person name="Saunders E."/>
            <person name="Brettin T."/>
            <person name="Detter J.C."/>
            <person name="Chain P."/>
            <person name="Eichinger K."/>
            <person name="Huber H."/>
            <person name="Spring S."/>
            <person name="Rohde M."/>
            <person name="Goker M."/>
            <person name="Wirth R."/>
            <person name="Woyke T."/>
            <person name="Bristow J."/>
            <person name="Eisen J.A."/>
            <person name="Markowitz V."/>
            <person name="Hugenholtz P."/>
            <person name="Kyrpides N.C."/>
            <person name="Klenk H.P."/>
        </authorList>
    </citation>
    <scope>NUCLEOTIDE SEQUENCE [LARGE SCALE GENOMIC DNA]</scope>
    <source>
        <strain evidence="2">DSM 5631 / JCM 9629 / NBRC 100127 / Av18</strain>
    </source>
</reference>
<dbReference type="eggNOG" id="arCOG02414">
    <property type="taxonomic scope" value="Archaea"/>
</dbReference>
<organism evidence="1 2">
    <name type="scientific">Archaeoglobus profundus (strain DSM 5631 / JCM 9629 / NBRC 100127 / Av18)</name>
    <dbReference type="NCBI Taxonomy" id="572546"/>
    <lineage>
        <taxon>Archaea</taxon>
        <taxon>Methanobacteriati</taxon>
        <taxon>Methanobacteriota</taxon>
        <taxon>Archaeoglobi</taxon>
        <taxon>Archaeoglobales</taxon>
        <taxon>Archaeoglobaceae</taxon>
        <taxon>Archaeoglobus</taxon>
    </lineage>
</organism>
<accession>D2RG65</accession>
<gene>
    <name evidence="1" type="ordered locus">Arcpr_0219</name>
</gene>
<dbReference type="EMBL" id="CP001857">
    <property type="protein sequence ID" value="ADB57290.1"/>
    <property type="molecule type" value="Genomic_DNA"/>
</dbReference>
<dbReference type="AlphaFoldDB" id="D2RG65"/>
<dbReference type="InterPro" id="IPR035093">
    <property type="entry name" value="RelE/ParE_toxin_dom_sf"/>
</dbReference>
<dbReference type="HOGENOM" id="CLU_3147779_0_0_2"/>
<dbReference type="SUPFAM" id="SSF143011">
    <property type="entry name" value="RelE-like"/>
    <property type="match status" value="1"/>
</dbReference>
<dbReference type="Proteomes" id="UP000001901">
    <property type="component" value="Chromosome"/>
</dbReference>
<dbReference type="PaxDb" id="572546-Arcpr_0219"/>
<keyword evidence="2" id="KW-1185">Reference proteome</keyword>
<proteinExistence type="predicted"/>
<evidence type="ECO:0000313" key="1">
    <source>
        <dbReference type="EMBL" id="ADB57290.1"/>
    </source>
</evidence>
<dbReference type="KEGG" id="apo:Arcpr_0219"/>
<sequence length="48" mass="5664">MIIMSYQIKTTDEFEEQFKKLTRKNKALAEMFAKAILKLKENPMLVSL</sequence>
<evidence type="ECO:0000313" key="2">
    <source>
        <dbReference type="Proteomes" id="UP000001901"/>
    </source>
</evidence>